<proteinExistence type="predicted"/>
<evidence type="ECO:0000313" key="1">
    <source>
        <dbReference type="EMBL" id="CAH3194592.1"/>
    </source>
</evidence>
<dbReference type="Proteomes" id="UP001159427">
    <property type="component" value="Unassembled WGS sequence"/>
</dbReference>
<evidence type="ECO:0000313" key="2">
    <source>
        <dbReference type="Proteomes" id="UP001159427"/>
    </source>
</evidence>
<gene>
    <name evidence="1" type="ORF">PEVE_00028206</name>
</gene>
<accession>A0ABN8SUP5</accession>
<reference evidence="1 2" key="1">
    <citation type="submission" date="2022-05" db="EMBL/GenBank/DDBJ databases">
        <authorList>
            <consortium name="Genoscope - CEA"/>
            <person name="William W."/>
        </authorList>
    </citation>
    <scope>NUCLEOTIDE SEQUENCE [LARGE SCALE GENOMIC DNA]</scope>
</reference>
<protein>
    <recommendedName>
        <fullName evidence="3">Glycosyl transferase family 1 domain-containing protein</fullName>
    </recommendedName>
</protein>
<feature type="non-terminal residue" evidence="1">
    <location>
        <position position="361"/>
    </location>
</feature>
<evidence type="ECO:0008006" key="3">
    <source>
        <dbReference type="Google" id="ProtNLM"/>
    </source>
</evidence>
<name>A0ABN8SUP5_9CNID</name>
<comment type="caution">
    <text evidence="1">The sequence shown here is derived from an EMBL/GenBank/DDBJ whole genome shotgun (WGS) entry which is preliminary data.</text>
</comment>
<dbReference type="Gene3D" id="3.40.50.2000">
    <property type="entry name" value="Glycogen Phosphorylase B"/>
    <property type="match status" value="1"/>
</dbReference>
<dbReference type="SUPFAM" id="SSF53756">
    <property type="entry name" value="UDP-Glycosyltransferase/glycogen phosphorylase"/>
    <property type="match status" value="1"/>
</dbReference>
<dbReference type="EMBL" id="CALNXI010003900">
    <property type="protein sequence ID" value="CAH3194592.1"/>
    <property type="molecule type" value="Genomic_DNA"/>
</dbReference>
<dbReference type="PANTHER" id="PTHR46660">
    <property type="match status" value="1"/>
</dbReference>
<sequence>MKVLLLASLTSETGNFSTAERIQKCLGDCNIECWLQCISSFSDCVSVTKFVHAHDFRCVIGIHAWRAGRLLLDCPVPFAIIFGGTDLNEHKKDKEKFEAMSKVVVKASYLVAFSRPMKKQATTLWPRSEEKFILQPQAVCVGPSNFQLHDHLKHLIKPLSHCPVINGMYMCQDPEYFDLIVFMLVAGLRRVKDPLYLAASIAEWHKEDRRIHLVIVGPELDTEFAREVKSELRSYPGVVLMPSLPACDLHAAIQDCFAVVNSSSSEGMASAILECVLPGVQKGCEVYPKGGNGNCLYTREPRQKGEGKPEFVSLSKELLNTPSLHTRLINNAKTYVSEHHSIENERNTYEWLVEKLASLEH</sequence>
<dbReference type="PANTHER" id="PTHR46660:SF2">
    <property type="entry name" value="GLYCOSYLTRANSFERASE 1 DOMAIN-CONTAINING PROTEIN 1"/>
    <property type="match status" value="1"/>
</dbReference>
<dbReference type="InterPro" id="IPR052622">
    <property type="entry name" value="Glycosyltransferase_G1"/>
</dbReference>
<organism evidence="1 2">
    <name type="scientific">Porites evermanni</name>
    <dbReference type="NCBI Taxonomy" id="104178"/>
    <lineage>
        <taxon>Eukaryota</taxon>
        <taxon>Metazoa</taxon>
        <taxon>Cnidaria</taxon>
        <taxon>Anthozoa</taxon>
        <taxon>Hexacorallia</taxon>
        <taxon>Scleractinia</taxon>
        <taxon>Fungiina</taxon>
        <taxon>Poritidae</taxon>
        <taxon>Porites</taxon>
    </lineage>
</organism>
<keyword evidence="2" id="KW-1185">Reference proteome</keyword>